<evidence type="ECO:0000256" key="1">
    <source>
        <dbReference type="SAM" id="SignalP"/>
    </source>
</evidence>
<dbReference type="SUPFAM" id="SSF159501">
    <property type="entry name" value="EreA/ChaN-like"/>
    <property type="match status" value="1"/>
</dbReference>
<proteinExistence type="predicted"/>
<feature type="signal peptide" evidence="1">
    <location>
        <begin position="1"/>
        <end position="20"/>
    </location>
</feature>
<dbReference type="InterPro" id="IPR016773">
    <property type="entry name" value="Fe3_uptake_reg_CjrA_prd"/>
</dbReference>
<reference evidence="3 4" key="1">
    <citation type="submission" date="2016-09" db="EMBL/GenBank/DDBJ databases">
        <title>Photobacterium proteolyticum sp. nov. a protease producing bacterium isolated from ocean sediments of Laizhou Bay.</title>
        <authorList>
            <person name="Li Y."/>
        </authorList>
    </citation>
    <scope>NUCLEOTIDE SEQUENCE [LARGE SCALE GENOMIC DNA]</scope>
    <source>
        <strain evidence="3 4">13-12</strain>
    </source>
</reference>
<comment type="caution">
    <text evidence="3">The sequence shown here is derived from an EMBL/GenBank/DDBJ whole genome shotgun (WGS) entry which is preliminary data.</text>
</comment>
<dbReference type="Pfam" id="PF04187">
    <property type="entry name" value="Cofac_haem_bdg"/>
    <property type="match status" value="1"/>
</dbReference>
<dbReference type="CDD" id="cd14727">
    <property type="entry name" value="ChanN-like"/>
    <property type="match status" value="1"/>
</dbReference>
<sequence>MKNWLSLGLVSLLMGCATQPATTQSDSVPAPLPTTFYDYTITSPQGQALSISELAQALQSADIVLVGEWHGHPGTHLMQAQLFAQLYRLNPDMALSMEQFTREKQNVVNQYLDGEIGEKTLIKEGHAWPNYASDYRPLVEFAKHNKLDVIAANAPRPIVRCIGKNGAEYLDKLPATERNWVAESLTLDNDAYRQKFIASMHHGDEAKTQRQFAAQTTWDDTMAESMVNYLALHPNRQIIHVAGRFHVAGGLGTASRIRTRNPELNVMMVTPVTASSTLAESAPDYRVEVMALPQSYIDNDKMMAAMSKIHGRNKTLKCYP</sequence>
<dbReference type="Proteomes" id="UP000186905">
    <property type="component" value="Unassembled WGS sequence"/>
</dbReference>
<dbReference type="PIRSF" id="PIRSF020419">
    <property type="entry name" value="Fe_uptake_reg_CjrA_prd"/>
    <property type="match status" value="1"/>
</dbReference>
<evidence type="ECO:0000313" key="3">
    <source>
        <dbReference type="EMBL" id="OLQ78341.1"/>
    </source>
</evidence>
<dbReference type="STRING" id="1903952.BIT28_00155"/>
<name>A0A1Q9GTC3_9GAMM</name>
<accession>A0A1Q9GTC3</accession>
<evidence type="ECO:0000313" key="4">
    <source>
        <dbReference type="Proteomes" id="UP000186905"/>
    </source>
</evidence>
<organism evidence="3 4">
    <name type="scientific">Photobacterium proteolyticum</name>
    <dbReference type="NCBI Taxonomy" id="1903952"/>
    <lineage>
        <taxon>Bacteria</taxon>
        <taxon>Pseudomonadati</taxon>
        <taxon>Pseudomonadota</taxon>
        <taxon>Gammaproteobacteria</taxon>
        <taxon>Vibrionales</taxon>
        <taxon>Vibrionaceae</taxon>
        <taxon>Photobacterium</taxon>
    </lineage>
</organism>
<dbReference type="RefSeq" id="WP_075763193.1">
    <property type="nucleotide sequence ID" value="NZ_MJIL01000056.1"/>
</dbReference>
<dbReference type="OrthoDB" id="1680202at2"/>
<dbReference type="PROSITE" id="PS51257">
    <property type="entry name" value="PROKAR_LIPOPROTEIN"/>
    <property type="match status" value="1"/>
</dbReference>
<keyword evidence="4" id="KW-1185">Reference proteome</keyword>
<keyword evidence="1" id="KW-0732">Signal</keyword>
<feature type="chain" id="PRO_5013226251" description="Haem-binding uptake Tiki superfamily ChaN domain-containing protein" evidence="1">
    <location>
        <begin position="21"/>
        <end position="320"/>
    </location>
</feature>
<evidence type="ECO:0000259" key="2">
    <source>
        <dbReference type="Pfam" id="PF04187"/>
    </source>
</evidence>
<feature type="domain" description="Haem-binding uptake Tiki superfamily ChaN" evidence="2">
    <location>
        <begin position="54"/>
        <end position="257"/>
    </location>
</feature>
<dbReference type="EMBL" id="MJIL01000056">
    <property type="protein sequence ID" value="OLQ78341.1"/>
    <property type="molecule type" value="Genomic_DNA"/>
</dbReference>
<dbReference type="AlphaFoldDB" id="A0A1Q9GTC3"/>
<gene>
    <name evidence="3" type="ORF">BIT28_00155</name>
</gene>
<dbReference type="InterPro" id="IPR007314">
    <property type="entry name" value="Cofac_haem-bd_dom"/>
</dbReference>
<protein>
    <recommendedName>
        <fullName evidence="2">Haem-binding uptake Tiki superfamily ChaN domain-containing protein</fullName>
    </recommendedName>
</protein>
<dbReference type="Gene3D" id="3.40.50.11550">
    <property type="match status" value="1"/>
</dbReference>